<dbReference type="PANTHER" id="PTHR42059:SF1">
    <property type="entry name" value="TNT DOMAIN-CONTAINING PROTEIN"/>
    <property type="match status" value="1"/>
</dbReference>
<dbReference type="InterPro" id="IPR053024">
    <property type="entry name" value="Fungal_surface_NADase"/>
</dbReference>
<dbReference type="AlphaFoldDB" id="A0A428T7J3"/>
<dbReference type="Pfam" id="PF14021">
    <property type="entry name" value="TNT"/>
    <property type="match status" value="1"/>
</dbReference>
<dbReference type="InterPro" id="IPR025331">
    <property type="entry name" value="TNT"/>
</dbReference>
<comment type="caution">
    <text evidence="3">The sequence shown here is derived from an EMBL/GenBank/DDBJ whole genome shotgun (WGS) entry which is preliminary data.</text>
</comment>
<proteinExistence type="predicted"/>
<evidence type="ECO:0000259" key="2">
    <source>
        <dbReference type="Pfam" id="PF14021"/>
    </source>
</evidence>
<reference evidence="3 4" key="1">
    <citation type="submission" date="2017-06" db="EMBL/GenBank/DDBJ databases">
        <title>Cmopartive genomic analysis of Ambrosia Fusariam Clade fungi.</title>
        <authorList>
            <person name="Stajich J.E."/>
            <person name="Carrillo J."/>
            <person name="Kijimoto T."/>
            <person name="Eskalen A."/>
            <person name="O'Donnell K."/>
            <person name="Kasson M."/>
        </authorList>
    </citation>
    <scope>NUCLEOTIDE SEQUENCE [LARGE SCALE GENOMIC DNA]</scope>
    <source>
        <strain evidence="3 4">NRRL 20438</strain>
    </source>
</reference>
<organism evidence="3 4">
    <name type="scientific">Fusarium ambrosium</name>
    <dbReference type="NCBI Taxonomy" id="131363"/>
    <lineage>
        <taxon>Eukaryota</taxon>
        <taxon>Fungi</taxon>
        <taxon>Dikarya</taxon>
        <taxon>Ascomycota</taxon>
        <taxon>Pezizomycotina</taxon>
        <taxon>Sordariomycetes</taxon>
        <taxon>Hypocreomycetidae</taxon>
        <taxon>Hypocreales</taxon>
        <taxon>Nectriaceae</taxon>
        <taxon>Fusarium</taxon>
        <taxon>Fusarium solani species complex</taxon>
    </lineage>
</organism>
<sequence>MFRYLLLSLFLLQLCFASVLPQESISDYPDCDCTGKLVKRDPSAYYTYICGDWRLGPRVLPRKLPLGAFVQSYDRFGGLTPNDFLEKWWNQENNTWYYPDHHGFQLDEENRSMSANMTLTKGMLVDRFGDSDGRFLSPASAPFSQRALHPGNLDTPPSFPEFPNNYRVYEVQDNITVIAGPILPWFGKLLNARGKPPNTNSIACTRGTISWKPSVEELIATLSSYPFTLSPVFRGKEKPLSTEHQHIGYKNAMFKIPGEEHFFLP</sequence>
<name>A0A428T7J3_9HYPO</name>
<keyword evidence="4" id="KW-1185">Reference proteome</keyword>
<feature type="chain" id="PRO_5019456547" description="TNT domain-containing protein" evidence="1">
    <location>
        <begin position="18"/>
        <end position="265"/>
    </location>
</feature>
<dbReference type="EMBL" id="NIZV01000244">
    <property type="protein sequence ID" value="RSL97996.1"/>
    <property type="molecule type" value="Genomic_DNA"/>
</dbReference>
<dbReference type="GO" id="GO:0050135">
    <property type="term" value="F:NADP+ nucleosidase activity"/>
    <property type="evidence" value="ECO:0007669"/>
    <property type="project" value="InterPro"/>
</dbReference>
<accession>A0A428T7J3</accession>
<dbReference type="PANTHER" id="PTHR42059">
    <property type="entry name" value="TNT DOMAIN-CONTAINING PROTEIN"/>
    <property type="match status" value="1"/>
</dbReference>
<evidence type="ECO:0000313" key="3">
    <source>
        <dbReference type="EMBL" id="RSL97996.1"/>
    </source>
</evidence>
<protein>
    <recommendedName>
        <fullName evidence="2">TNT domain-containing protein</fullName>
    </recommendedName>
</protein>
<feature type="signal peptide" evidence="1">
    <location>
        <begin position="1"/>
        <end position="17"/>
    </location>
</feature>
<gene>
    <name evidence="3" type="ORF">CDV31_012793</name>
</gene>
<dbReference type="Proteomes" id="UP000288429">
    <property type="component" value="Unassembled WGS sequence"/>
</dbReference>
<evidence type="ECO:0000313" key="4">
    <source>
        <dbReference type="Proteomes" id="UP000288429"/>
    </source>
</evidence>
<evidence type="ECO:0000256" key="1">
    <source>
        <dbReference type="SAM" id="SignalP"/>
    </source>
</evidence>
<keyword evidence="1" id="KW-0732">Signal</keyword>
<feature type="domain" description="TNT" evidence="2">
    <location>
        <begin position="118"/>
        <end position="188"/>
    </location>
</feature>